<proteinExistence type="predicted"/>
<reference evidence="2" key="3">
    <citation type="journal article" date="2017" name="Plant Physiol. Biochem.">
        <title>Differential oxidative and antioxidative response of duckweed Lemna minor toward plant growth promoting/inhibiting bacteria.</title>
        <authorList>
            <person name="Ishizawa H."/>
            <person name="Kuroda M."/>
            <person name="Morikawa M."/>
            <person name="Ike M."/>
        </authorList>
    </citation>
    <scope>NUCLEOTIDE SEQUENCE [LARGE SCALE GENOMIC DNA]</scope>
    <source>
        <strain evidence="2">H3</strain>
    </source>
</reference>
<dbReference type="AlphaFoldDB" id="A0A3G9GEN8"/>
<evidence type="ECO:0000313" key="1">
    <source>
        <dbReference type="EMBL" id="BBF84046.1"/>
    </source>
</evidence>
<gene>
    <name evidence="1" type="ORF">DLM_0374</name>
</gene>
<protein>
    <submittedName>
        <fullName evidence="1">Uncharacterized protein</fullName>
    </submittedName>
</protein>
<evidence type="ECO:0000313" key="2">
    <source>
        <dbReference type="Proteomes" id="UP000198290"/>
    </source>
</evidence>
<organism evidence="1 2">
    <name type="scientific">Aquitalea magnusonii</name>
    <dbReference type="NCBI Taxonomy" id="332411"/>
    <lineage>
        <taxon>Bacteria</taxon>
        <taxon>Pseudomonadati</taxon>
        <taxon>Pseudomonadota</taxon>
        <taxon>Betaproteobacteria</taxon>
        <taxon>Neisseriales</taxon>
        <taxon>Chromobacteriaceae</taxon>
        <taxon>Aquitalea</taxon>
    </lineage>
</organism>
<dbReference type="KEGG" id="amah:DLM_0374"/>
<keyword evidence="2" id="KW-1185">Reference proteome</keyword>
<reference evidence="1 2" key="2">
    <citation type="journal article" date="2017" name="Genome Announc.">
        <title>Draft genome sequence of Aquitalea magnusonii strain H3, a plant growth-promoting bacterium of duckweed Lemna minor.</title>
        <authorList>
            <person name="Ishizawa H."/>
            <person name="Kuroda M."/>
            <person name="Ike M."/>
        </authorList>
    </citation>
    <scope>NUCLEOTIDE SEQUENCE [LARGE SCALE GENOMIC DNA]</scope>
    <source>
        <strain evidence="1 2">H3</strain>
    </source>
</reference>
<sequence length="38" mass="4012">MRGKMATGNLAAPSGIVSTEVFAHEHVGMLDPDGCQPW</sequence>
<dbReference type="Proteomes" id="UP000198290">
    <property type="component" value="Chromosome"/>
</dbReference>
<accession>A0A3G9GEN8</accession>
<dbReference type="EMBL" id="AP018823">
    <property type="protein sequence ID" value="BBF84046.1"/>
    <property type="molecule type" value="Genomic_DNA"/>
</dbReference>
<name>A0A3G9GEN8_9NEIS</name>
<reference evidence="2" key="1">
    <citation type="journal article" date="2017" name="Biotechnol. Biofuels">
        <title>Evaluation of environmental bacterial communities as a factor affecting the growth of duckweed Lemna minor.</title>
        <authorList>
            <person name="Ishizawa H."/>
            <person name="Kuroda M."/>
            <person name="Morikawa M."/>
            <person name="Ike M."/>
        </authorList>
    </citation>
    <scope>NUCLEOTIDE SEQUENCE [LARGE SCALE GENOMIC DNA]</scope>
    <source>
        <strain evidence="2">H3</strain>
    </source>
</reference>